<keyword evidence="2" id="KW-0808">Transferase</keyword>
<name>A0A8H7I2G2_9AGAM</name>
<dbReference type="Gene3D" id="1.10.510.10">
    <property type="entry name" value="Transferase(Phosphotransferase) domain 1"/>
    <property type="match status" value="2"/>
</dbReference>
<dbReference type="InterPro" id="IPR051681">
    <property type="entry name" value="Ser/Thr_Kinases-Pseudokinases"/>
</dbReference>
<keyword evidence="2" id="KW-0418">Kinase</keyword>
<dbReference type="AlphaFoldDB" id="A0A8H7I2G2"/>
<dbReference type="PANTHER" id="PTHR44329">
    <property type="entry name" value="SERINE/THREONINE-PROTEIN KINASE TNNI3K-RELATED"/>
    <property type="match status" value="1"/>
</dbReference>
<evidence type="ECO:0000313" key="2">
    <source>
        <dbReference type="EMBL" id="KAF8714557.1"/>
    </source>
</evidence>
<feature type="non-terminal residue" evidence="2">
    <location>
        <position position="1"/>
    </location>
</feature>
<dbReference type="InterPro" id="IPR011009">
    <property type="entry name" value="Kinase-like_dom_sf"/>
</dbReference>
<dbReference type="InterPro" id="IPR000719">
    <property type="entry name" value="Prot_kinase_dom"/>
</dbReference>
<sequence>MDLLRIEEALRELAKYHCSDLTEQVTFLGDQEDIAVIGGFYDIYKASLAGYEGVVAVKLSVNAILEHVVNELRVVSKLEHSNILPCLGYIVTEPRGSASYDRVPWGQQIIGVVYPWINLNLRDYLKLRPKANRAHLCNQVIEGLTYLHDTGVIHGDLRGRTVMISEQGTVQITGFGGSILKDDPAGYGNGFQMAGRWAAPERLLPVGAEPTVKADVWSLGMETFTGDIPYPELSELNALSAVADGVIPARPNEFINLKTGYAEILWALLSICFQLVPGNRPDNALPPPQIEQMEHVTIGLSTTLPTIIDRLVDQGCLNITKQLIYGNESHKYSGALSDVYQARLLSGRLVAVKCLRALSNSESKPEKVFKRTARELYAWSVSTHPNVLELVGLAVFRDKLAMVAPWMPYGSLLAFIDANPDYDGCRLCTQIAEGLIYIHGLGMAHGDIKGDNVVVSNEGVAKITDFGSATMRRDFPVAFTATESISYSIRWAAPELFIDEGIRNNYETDVYALGMVKFSDTYDVQLLTMKFFQTILEALTGTVPYKDKADLTVIHTVVFRREHPSRPVDCISPQSTEGDALWNLLGRCWSYDPQLRPRVTEVCHFLSSITQGKLMA</sequence>
<protein>
    <submittedName>
        <fullName evidence="2">Protein tyrosine kinase</fullName>
    </submittedName>
</protein>
<gene>
    <name evidence="2" type="ORF">RHS03_00166</name>
</gene>
<dbReference type="OrthoDB" id="4062651at2759"/>
<dbReference type="Proteomes" id="UP000602905">
    <property type="component" value="Unassembled WGS sequence"/>
</dbReference>
<dbReference type="Pfam" id="PF07714">
    <property type="entry name" value="PK_Tyr_Ser-Thr"/>
    <property type="match status" value="1"/>
</dbReference>
<comment type="caution">
    <text evidence="2">The sequence shown here is derived from an EMBL/GenBank/DDBJ whole genome shotgun (WGS) entry which is preliminary data.</text>
</comment>
<feature type="domain" description="Protein kinase" evidence="1">
    <location>
        <begin position="29"/>
        <end position="298"/>
    </location>
</feature>
<dbReference type="PROSITE" id="PS00108">
    <property type="entry name" value="PROTEIN_KINASE_ST"/>
    <property type="match status" value="1"/>
</dbReference>
<dbReference type="InterPro" id="IPR008271">
    <property type="entry name" value="Ser/Thr_kinase_AS"/>
</dbReference>
<dbReference type="PROSITE" id="PS50011">
    <property type="entry name" value="PROTEIN_KINASE_DOM"/>
    <property type="match status" value="2"/>
</dbReference>
<accession>A0A8H7I2G2</accession>
<feature type="domain" description="Protein kinase" evidence="1">
    <location>
        <begin position="325"/>
        <end position="606"/>
    </location>
</feature>
<evidence type="ECO:0000259" key="1">
    <source>
        <dbReference type="PROSITE" id="PS50011"/>
    </source>
</evidence>
<reference evidence="2" key="1">
    <citation type="submission" date="2020-09" db="EMBL/GenBank/DDBJ databases">
        <title>Comparative genome analyses of four rice-infecting Rhizoctonia solani isolates reveal extensive enrichment of homogalacturonan modification genes.</title>
        <authorList>
            <person name="Lee D.-Y."/>
            <person name="Jeon J."/>
            <person name="Kim K.-T."/>
            <person name="Cheong K."/>
            <person name="Song H."/>
            <person name="Choi G."/>
            <person name="Ko J."/>
            <person name="Opiyo S.O."/>
            <person name="Zuo S."/>
            <person name="Madhav S."/>
            <person name="Lee Y.-H."/>
            <person name="Wang G.-L."/>
        </authorList>
    </citation>
    <scope>NUCLEOTIDE SEQUENCE</scope>
    <source>
        <strain evidence="2">AG1-IA WGL</strain>
    </source>
</reference>
<organism evidence="2 3">
    <name type="scientific">Rhizoctonia solani</name>
    <dbReference type="NCBI Taxonomy" id="456999"/>
    <lineage>
        <taxon>Eukaryota</taxon>
        <taxon>Fungi</taxon>
        <taxon>Dikarya</taxon>
        <taxon>Basidiomycota</taxon>
        <taxon>Agaricomycotina</taxon>
        <taxon>Agaricomycetes</taxon>
        <taxon>Cantharellales</taxon>
        <taxon>Ceratobasidiaceae</taxon>
        <taxon>Rhizoctonia</taxon>
    </lineage>
</organism>
<proteinExistence type="predicted"/>
<dbReference type="PANTHER" id="PTHR44329:SF214">
    <property type="entry name" value="PROTEIN KINASE DOMAIN-CONTAINING PROTEIN"/>
    <property type="match status" value="1"/>
</dbReference>
<dbReference type="EMBL" id="JACYCD010000009">
    <property type="protein sequence ID" value="KAF8714557.1"/>
    <property type="molecule type" value="Genomic_DNA"/>
</dbReference>
<dbReference type="Pfam" id="PF00069">
    <property type="entry name" value="Pkinase"/>
    <property type="match status" value="1"/>
</dbReference>
<dbReference type="GO" id="GO:0004674">
    <property type="term" value="F:protein serine/threonine kinase activity"/>
    <property type="evidence" value="ECO:0007669"/>
    <property type="project" value="TreeGrafter"/>
</dbReference>
<dbReference type="InterPro" id="IPR001245">
    <property type="entry name" value="Ser-Thr/Tyr_kinase_cat_dom"/>
</dbReference>
<dbReference type="SUPFAM" id="SSF56112">
    <property type="entry name" value="Protein kinase-like (PK-like)"/>
    <property type="match status" value="2"/>
</dbReference>
<evidence type="ECO:0000313" key="3">
    <source>
        <dbReference type="Proteomes" id="UP000602905"/>
    </source>
</evidence>
<dbReference type="SMART" id="SM00220">
    <property type="entry name" value="S_TKc"/>
    <property type="match status" value="1"/>
</dbReference>
<dbReference type="GO" id="GO:0005524">
    <property type="term" value="F:ATP binding"/>
    <property type="evidence" value="ECO:0007669"/>
    <property type="project" value="InterPro"/>
</dbReference>